<sequence length="88" mass="10222">MREIRPPTAECAKSTAIPRRPDGTWKYRGAFGVHSTEIQKPTLLNFCHRRIQSNCSQSRHQSLLDNPYQAKMQSLRSYDDMITIYAHN</sequence>
<proteinExistence type="predicted"/>
<reference evidence="1 2" key="2">
    <citation type="journal article" date="2017" name="Sci. Rep.">
        <title>Ant-infecting Ophiocordyceps genomes reveal a high diversity of potential behavioral manipulation genes and a possible major role for enterotoxins.</title>
        <authorList>
            <person name="de Bekker C."/>
            <person name="Ohm R.A."/>
            <person name="Evans H.C."/>
            <person name="Brachmann A."/>
            <person name="Hughes D.P."/>
        </authorList>
    </citation>
    <scope>NUCLEOTIDE SEQUENCE [LARGE SCALE GENOMIC DNA]</scope>
    <source>
        <strain evidence="1 2">SC16a</strain>
    </source>
</reference>
<evidence type="ECO:0000313" key="2">
    <source>
        <dbReference type="Proteomes" id="UP000037136"/>
    </source>
</evidence>
<dbReference type="AlphaFoldDB" id="A0A2A9PAP7"/>
<organism evidence="1 2">
    <name type="scientific">Ophiocordyceps unilateralis</name>
    <name type="common">Zombie-ant fungus</name>
    <name type="synonym">Torrubia unilateralis</name>
    <dbReference type="NCBI Taxonomy" id="268505"/>
    <lineage>
        <taxon>Eukaryota</taxon>
        <taxon>Fungi</taxon>
        <taxon>Dikarya</taxon>
        <taxon>Ascomycota</taxon>
        <taxon>Pezizomycotina</taxon>
        <taxon>Sordariomycetes</taxon>
        <taxon>Hypocreomycetidae</taxon>
        <taxon>Hypocreales</taxon>
        <taxon>Ophiocordycipitaceae</taxon>
        <taxon>Ophiocordyceps</taxon>
    </lineage>
</organism>
<keyword evidence="2" id="KW-1185">Reference proteome</keyword>
<comment type="caution">
    <text evidence="1">The sequence shown here is derived from an EMBL/GenBank/DDBJ whole genome shotgun (WGS) entry which is preliminary data.</text>
</comment>
<dbReference type="Proteomes" id="UP000037136">
    <property type="component" value="Unassembled WGS sequence"/>
</dbReference>
<accession>A0A2A9PAP7</accession>
<protein>
    <submittedName>
        <fullName evidence="1">Uncharacterized protein</fullName>
    </submittedName>
</protein>
<gene>
    <name evidence="1" type="ORF">XA68_13621</name>
</gene>
<name>A0A2A9PAP7_OPHUN</name>
<evidence type="ECO:0000313" key="1">
    <source>
        <dbReference type="EMBL" id="PFH58479.1"/>
    </source>
</evidence>
<reference evidence="1 2" key="1">
    <citation type="journal article" date="2015" name="BMC Genomics">
        <title>Gene expression during zombie ant biting behavior reflects the complexity underlying fungal parasitic behavioral manipulation.</title>
        <authorList>
            <person name="de Bekker C."/>
            <person name="Ohm R.A."/>
            <person name="Loreto R.G."/>
            <person name="Sebastian A."/>
            <person name="Albert I."/>
            <person name="Merrow M."/>
            <person name="Brachmann A."/>
            <person name="Hughes D.P."/>
        </authorList>
    </citation>
    <scope>NUCLEOTIDE SEQUENCE [LARGE SCALE GENOMIC DNA]</scope>
    <source>
        <strain evidence="1 2">SC16a</strain>
    </source>
</reference>
<dbReference type="EMBL" id="LAZP02000288">
    <property type="protein sequence ID" value="PFH58479.1"/>
    <property type="molecule type" value="Genomic_DNA"/>
</dbReference>